<reference evidence="2 3" key="1">
    <citation type="submission" date="2019-06" db="EMBL/GenBank/DDBJ databases">
        <title>Genome sequencing of Zymomonas mobilis strains for genetic engineering and biofuel applications.</title>
        <authorList>
            <person name="Teravest M."/>
        </authorList>
    </citation>
    <scope>NUCLEOTIDE SEQUENCE [LARGE SCALE GENOMIC DNA]</scope>
    <source>
        <strain evidence="2 3">AN0101</strain>
    </source>
</reference>
<name>A0A542W213_ZYMMB</name>
<gene>
    <name evidence="2" type="ORF">FBY58_1187</name>
</gene>
<evidence type="ECO:0000313" key="3">
    <source>
        <dbReference type="Proteomes" id="UP000316887"/>
    </source>
</evidence>
<evidence type="ECO:0000313" key="2">
    <source>
        <dbReference type="EMBL" id="TQL17593.1"/>
    </source>
</evidence>
<keyword evidence="1" id="KW-1133">Transmembrane helix</keyword>
<comment type="caution">
    <text evidence="2">The sequence shown here is derived from an EMBL/GenBank/DDBJ whole genome shotgun (WGS) entry which is preliminary data.</text>
</comment>
<organism evidence="2 3">
    <name type="scientific">Zymomonas mobilis</name>
    <dbReference type="NCBI Taxonomy" id="542"/>
    <lineage>
        <taxon>Bacteria</taxon>
        <taxon>Pseudomonadati</taxon>
        <taxon>Pseudomonadota</taxon>
        <taxon>Alphaproteobacteria</taxon>
        <taxon>Sphingomonadales</taxon>
        <taxon>Zymomonadaceae</taxon>
        <taxon>Zymomonas</taxon>
    </lineage>
</organism>
<proteinExistence type="predicted"/>
<keyword evidence="1" id="KW-0472">Membrane</keyword>
<feature type="transmembrane region" description="Helical" evidence="1">
    <location>
        <begin position="44"/>
        <end position="65"/>
    </location>
</feature>
<dbReference type="Proteomes" id="UP000316887">
    <property type="component" value="Unassembled WGS sequence"/>
</dbReference>
<dbReference type="AlphaFoldDB" id="A0A542W213"/>
<feature type="transmembrane region" description="Helical" evidence="1">
    <location>
        <begin position="21"/>
        <end position="38"/>
    </location>
</feature>
<protein>
    <submittedName>
        <fullName evidence="2">Uncharacterized protein</fullName>
    </submittedName>
</protein>
<keyword evidence="1" id="KW-0812">Transmembrane</keyword>
<dbReference type="EMBL" id="VFOF01000001">
    <property type="protein sequence ID" value="TQL17593.1"/>
    <property type="molecule type" value="Genomic_DNA"/>
</dbReference>
<accession>A0A542W213</accession>
<evidence type="ECO:0000256" key="1">
    <source>
        <dbReference type="SAM" id="Phobius"/>
    </source>
</evidence>
<sequence>MRCQGQDIIISCSRFLYHARLWRSFFIPLFSGGHLSLLKSGYASAITLSLASLLLGGCVVHHGQFDEMGSMTVRRSSCPAVAVPDYTGDMTLFNPPDKQTAAAIDIEAVITRLRPQCDDSSAGPVVTHLTFTVQARRRHVGGARDVTLPYFVTVMRAGTRLLSKEMGSVRIHFEPGQMSTDTEVTATSAIDHDSATLPRDIIKQLNRTRLVTDVDASVDPTSDPKVRAAMKEASFEMLVGFQLTEPQLAYNATR</sequence>